<proteinExistence type="predicted"/>
<dbReference type="InterPro" id="IPR011527">
    <property type="entry name" value="ABC1_TM_dom"/>
</dbReference>
<dbReference type="GO" id="GO:0005524">
    <property type="term" value="F:ATP binding"/>
    <property type="evidence" value="ECO:0007669"/>
    <property type="project" value="InterPro"/>
</dbReference>
<feature type="transmembrane region" description="Helical" evidence="5">
    <location>
        <begin position="73"/>
        <end position="102"/>
    </location>
</feature>
<evidence type="ECO:0000256" key="2">
    <source>
        <dbReference type="ARBA" id="ARBA00022692"/>
    </source>
</evidence>
<comment type="caution">
    <text evidence="7">The sequence shown here is derived from an EMBL/GenBank/DDBJ whole genome shotgun (WGS) entry which is preliminary data.</text>
</comment>
<dbReference type="Proteomes" id="UP000238479">
    <property type="component" value="Chromosome 5"/>
</dbReference>
<keyword evidence="1" id="KW-0813">Transport</keyword>
<accession>A0A2P6Q7U9</accession>
<dbReference type="Pfam" id="PF06472">
    <property type="entry name" value="ABC_membrane_2"/>
    <property type="match status" value="1"/>
</dbReference>
<feature type="transmembrane region" description="Helical" evidence="5">
    <location>
        <begin position="6"/>
        <end position="24"/>
    </location>
</feature>
<keyword evidence="4 5" id="KW-0472">Membrane</keyword>
<dbReference type="PANTHER" id="PTHR11384:SF59">
    <property type="entry name" value="LYSOSOMAL COBALAMIN TRANSPORTER ABCD4"/>
    <property type="match status" value="1"/>
</dbReference>
<dbReference type="Gramene" id="PRQ30251">
    <property type="protein sequence ID" value="PRQ30251"/>
    <property type="gene ID" value="RchiOBHm_Chr5g0022571"/>
</dbReference>
<evidence type="ECO:0000256" key="3">
    <source>
        <dbReference type="ARBA" id="ARBA00022989"/>
    </source>
</evidence>
<feature type="domain" description="ABC transmembrane type-1" evidence="6">
    <location>
        <begin position="88"/>
        <end position="133"/>
    </location>
</feature>
<dbReference type="GO" id="GO:0016020">
    <property type="term" value="C:membrane"/>
    <property type="evidence" value="ECO:0007669"/>
    <property type="project" value="InterPro"/>
</dbReference>
<reference evidence="7 8" key="1">
    <citation type="journal article" date="2018" name="Nat. Genet.">
        <title>The Rosa genome provides new insights in the design of modern roses.</title>
        <authorList>
            <person name="Bendahmane M."/>
        </authorList>
    </citation>
    <scope>NUCLEOTIDE SEQUENCE [LARGE SCALE GENOMIC DNA]</scope>
    <source>
        <strain evidence="8">cv. Old Blush</strain>
    </source>
</reference>
<dbReference type="PANTHER" id="PTHR11384">
    <property type="entry name" value="ATP-BINDING CASSETTE, SUB-FAMILY D MEMBER"/>
    <property type="match status" value="1"/>
</dbReference>
<keyword evidence="8" id="KW-1185">Reference proteome</keyword>
<evidence type="ECO:0000313" key="7">
    <source>
        <dbReference type="EMBL" id="PRQ30251.1"/>
    </source>
</evidence>
<dbReference type="AlphaFoldDB" id="A0A2P6Q7U9"/>
<dbReference type="STRING" id="74649.A0A2P6Q7U9"/>
<keyword evidence="2 5" id="KW-0812">Transmembrane</keyword>
<name>A0A2P6Q7U9_ROSCH</name>
<protein>
    <submittedName>
        <fullName evidence="7">Putative ABC transporter type 1, transmembrane domain-containing protein</fullName>
    </submittedName>
</protein>
<evidence type="ECO:0000313" key="8">
    <source>
        <dbReference type="Proteomes" id="UP000238479"/>
    </source>
</evidence>
<dbReference type="EMBL" id="PDCK01000043">
    <property type="protein sequence ID" value="PRQ30251.1"/>
    <property type="molecule type" value="Genomic_DNA"/>
</dbReference>
<keyword evidence="3 5" id="KW-1133">Transmembrane helix</keyword>
<dbReference type="GO" id="GO:0140359">
    <property type="term" value="F:ABC-type transporter activity"/>
    <property type="evidence" value="ECO:0007669"/>
    <property type="project" value="InterPro"/>
</dbReference>
<sequence>MQLGGVFLLTLATTGISVGFNFLGRDFYNVLARPRAVHEATALLPGCLCWWNSGEDQLLLFRLVIDILDVYYHFGFIVNLVCSLIDFGLYIRVQVLIVYIFVLRNYARETLSLRWRSWMERYYIDHYLSNQTFTEFNPNQSLIIQISELLMI</sequence>
<gene>
    <name evidence="7" type="ORF">RchiOBHm_Chr5g0022571</name>
</gene>
<evidence type="ECO:0000256" key="5">
    <source>
        <dbReference type="SAM" id="Phobius"/>
    </source>
</evidence>
<organism evidence="7 8">
    <name type="scientific">Rosa chinensis</name>
    <name type="common">China rose</name>
    <dbReference type="NCBI Taxonomy" id="74649"/>
    <lineage>
        <taxon>Eukaryota</taxon>
        <taxon>Viridiplantae</taxon>
        <taxon>Streptophyta</taxon>
        <taxon>Embryophyta</taxon>
        <taxon>Tracheophyta</taxon>
        <taxon>Spermatophyta</taxon>
        <taxon>Magnoliopsida</taxon>
        <taxon>eudicotyledons</taxon>
        <taxon>Gunneridae</taxon>
        <taxon>Pentapetalae</taxon>
        <taxon>rosids</taxon>
        <taxon>fabids</taxon>
        <taxon>Rosales</taxon>
        <taxon>Rosaceae</taxon>
        <taxon>Rosoideae</taxon>
        <taxon>Rosoideae incertae sedis</taxon>
        <taxon>Rosa</taxon>
    </lineage>
</organism>
<dbReference type="InterPro" id="IPR050835">
    <property type="entry name" value="ABC_transporter_sub-D"/>
</dbReference>
<evidence type="ECO:0000259" key="6">
    <source>
        <dbReference type="Pfam" id="PF06472"/>
    </source>
</evidence>
<evidence type="ECO:0000256" key="1">
    <source>
        <dbReference type="ARBA" id="ARBA00022448"/>
    </source>
</evidence>
<evidence type="ECO:0000256" key="4">
    <source>
        <dbReference type="ARBA" id="ARBA00023136"/>
    </source>
</evidence>